<dbReference type="Proteomes" id="UP000008068">
    <property type="component" value="Unassembled WGS sequence"/>
</dbReference>
<reference evidence="4" key="1">
    <citation type="submission" date="2011-07" db="EMBL/GenBank/DDBJ databases">
        <authorList>
            <consortium name="Caenorhabditis brenneri Sequencing and Analysis Consortium"/>
            <person name="Wilson R.K."/>
        </authorList>
    </citation>
    <scope>NUCLEOTIDE SEQUENCE [LARGE SCALE GENOMIC DNA]</scope>
    <source>
        <strain evidence="4">PB2801</strain>
    </source>
</reference>
<evidence type="ECO:0008006" key="5">
    <source>
        <dbReference type="Google" id="ProtNLM"/>
    </source>
</evidence>
<dbReference type="GO" id="GO:0061750">
    <property type="term" value="F:acid sphingomyelin phosphodiesterase activity"/>
    <property type="evidence" value="ECO:0007669"/>
    <property type="project" value="TreeGrafter"/>
</dbReference>
<name>G0NQX5_CAEBE</name>
<organism evidence="4">
    <name type="scientific">Caenorhabditis brenneri</name>
    <name type="common">Nematode worm</name>
    <dbReference type="NCBI Taxonomy" id="135651"/>
    <lineage>
        <taxon>Eukaryota</taxon>
        <taxon>Metazoa</taxon>
        <taxon>Ecdysozoa</taxon>
        <taxon>Nematoda</taxon>
        <taxon>Chromadorea</taxon>
        <taxon>Rhabditida</taxon>
        <taxon>Rhabditina</taxon>
        <taxon>Rhabditomorpha</taxon>
        <taxon>Rhabditoidea</taxon>
        <taxon>Rhabditidae</taxon>
        <taxon>Peloderinae</taxon>
        <taxon>Caenorhabditis</taxon>
    </lineage>
</organism>
<dbReference type="eggNOG" id="KOG3770">
    <property type="taxonomic scope" value="Eukaryota"/>
</dbReference>
<dbReference type="GO" id="GO:0005615">
    <property type="term" value="C:extracellular space"/>
    <property type="evidence" value="ECO:0007669"/>
    <property type="project" value="TreeGrafter"/>
</dbReference>
<keyword evidence="1" id="KW-0378">Hydrolase</keyword>
<keyword evidence="4" id="KW-1185">Reference proteome</keyword>
<evidence type="ECO:0000256" key="2">
    <source>
        <dbReference type="ARBA" id="ARBA00023180"/>
    </source>
</evidence>
<dbReference type="OrthoDB" id="5866677at2759"/>
<evidence type="ECO:0000313" key="4">
    <source>
        <dbReference type="Proteomes" id="UP000008068"/>
    </source>
</evidence>
<proteinExistence type="predicted"/>
<dbReference type="GO" id="GO:0006685">
    <property type="term" value="P:sphingomyelin catabolic process"/>
    <property type="evidence" value="ECO:0007669"/>
    <property type="project" value="TreeGrafter"/>
</dbReference>
<sequence length="108" mass="12467">MVGVFIRGSYATKVMDGSKLISLNTGFCEVTNFFLYLNQSDPDSSMSWFVKELYKSELKGEKVYVLAHIPPGDSECLEGWAFNYYRVIQRFVNALRENSKDSIRKLMF</sequence>
<gene>
    <name evidence="3" type="ORF">CAEBREN_20309</name>
</gene>
<protein>
    <recommendedName>
        <fullName evidence="5">Calcineurin-like phosphoesterase domain-containing protein</fullName>
    </recommendedName>
</protein>
<dbReference type="SUPFAM" id="SSF56300">
    <property type="entry name" value="Metallo-dependent phosphatases"/>
    <property type="match status" value="1"/>
</dbReference>
<keyword evidence="2" id="KW-0325">Glycoprotein</keyword>
<accession>G0NQX5</accession>
<dbReference type="GO" id="GO:0005764">
    <property type="term" value="C:lysosome"/>
    <property type="evidence" value="ECO:0007669"/>
    <property type="project" value="TreeGrafter"/>
</dbReference>
<dbReference type="InParanoid" id="G0NQX5"/>
<dbReference type="STRING" id="135651.G0NQX5"/>
<dbReference type="PANTHER" id="PTHR10340:SF34">
    <property type="entry name" value="SPHINGOMYELIN PHOSPHODIESTERASE"/>
    <property type="match status" value="1"/>
</dbReference>
<dbReference type="GO" id="GO:0046513">
    <property type="term" value="P:ceramide biosynthetic process"/>
    <property type="evidence" value="ECO:0007669"/>
    <property type="project" value="TreeGrafter"/>
</dbReference>
<dbReference type="HOGENOM" id="CLU_2199278_0_0_1"/>
<dbReference type="InterPro" id="IPR029052">
    <property type="entry name" value="Metallo-depent_PP-like"/>
</dbReference>
<dbReference type="GO" id="GO:0016020">
    <property type="term" value="C:membrane"/>
    <property type="evidence" value="ECO:0007669"/>
    <property type="project" value="GOC"/>
</dbReference>
<dbReference type="AlphaFoldDB" id="G0NQX5"/>
<evidence type="ECO:0000256" key="1">
    <source>
        <dbReference type="ARBA" id="ARBA00022801"/>
    </source>
</evidence>
<evidence type="ECO:0000313" key="3">
    <source>
        <dbReference type="EMBL" id="EGT35997.1"/>
    </source>
</evidence>
<dbReference type="EMBL" id="GL379929">
    <property type="protein sequence ID" value="EGT35997.1"/>
    <property type="molecule type" value="Genomic_DNA"/>
</dbReference>
<dbReference type="PANTHER" id="PTHR10340">
    <property type="entry name" value="SPHINGOMYELIN PHOSPHODIESTERASE"/>
    <property type="match status" value="1"/>
</dbReference>